<feature type="region of interest" description="Disordered" evidence="6">
    <location>
        <begin position="53"/>
        <end position="102"/>
    </location>
</feature>
<dbReference type="GO" id="GO:0042026">
    <property type="term" value="P:protein refolding"/>
    <property type="evidence" value="ECO:0007669"/>
    <property type="project" value="TreeGrafter"/>
</dbReference>
<feature type="transmembrane region" description="Helical" evidence="7">
    <location>
        <begin position="24"/>
        <end position="44"/>
    </location>
</feature>
<name>A0A485M2F5_9ZZZZ</name>
<dbReference type="PANTHER" id="PTHR43096:SF52">
    <property type="entry name" value="DNAJ HOMOLOG 1, MITOCHONDRIAL-RELATED"/>
    <property type="match status" value="1"/>
</dbReference>
<evidence type="ECO:0000256" key="1">
    <source>
        <dbReference type="ARBA" id="ARBA00004127"/>
    </source>
</evidence>
<dbReference type="Pfam" id="PF06803">
    <property type="entry name" value="DUF1232"/>
    <property type="match status" value="1"/>
</dbReference>
<keyword evidence="4 7" id="KW-0472">Membrane</keyword>
<feature type="domain" description="J" evidence="8">
    <location>
        <begin position="92"/>
        <end position="151"/>
    </location>
</feature>
<evidence type="ECO:0000256" key="2">
    <source>
        <dbReference type="ARBA" id="ARBA00022692"/>
    </source>
</evidence>
<evidence type="ECO:0000259" key="8">
    <source>
        <dbReference type="PROSITE" id="PS50076"/>
    </source>
</evidence>
<dbReference type="PROSITE" id="PS50076">
    <property type="entry name" value="DNAJ_2"/>
    <property type="match status" value="1"/>
</dbReference>
<keyword evidence="2 7" id="KW-0812">Transmembrane</keyword>
<dbReference type="GO" id="GO:0051082">
    <property type="term" value="F:unfolded protein binding"/>
    <property type="evidence" value="ECO:0007669"/>
    <property type="project" value="TreeGrafter"/>
</dbReference>
<dbReference type="AlphaFoldDB" id="A0A485M2F5"/>
<dbReference type="InterPro" id="IPR001623">
    <property type="entry name" value="DnaJ_domain"/>
</dbReference>
<accession>A0A485M2F5</accession>
<dbReference type="GO" id="GO:0012505">
    <property type="term" value="C:endomembrane system"/>
    <property type="evidence" value="ECO:0007669"/>
    <property type="project" value="UniProtKB-SubCell"/>
</dbReference>
<proteinExistence type="predicted"/>
<dbReference type="InterPro" id="IPR036869">
    <property type="entry name" value="J_dom_sf"/>
</dbReference>
<evidence type="ECO:0000256" key="4">
    <source>
        <dbReference type="ARBA" id="ARBA00023136"/>
    </source>
</evidence>
<evidence type="ECO:0000256" key="3">
    <source>
        <dbReference type="ARBA" id="ARBA00022989"/>
    </source>
</evidence>
<dbReference type="InterPro" id="IPR010652">
    <property type="entry name" value="DUF1232"/>
</dbReference>
<dbReference type="Gene3D" id="1.10.287.110">
    <property type="entry name" value="DnaJ domain"/>
    <property type="match status" value="1"/>
</dbReference>
<dbReference type="Pfam" id="PF00226">
    <property type="entry name" value="DnaJ"/>
    <property type="match status" value="1"/>
</dbReference>
<dbReference type="GO" id="GO:0005737">
    <property type="term" value="C:cytoplasm"/>
    <property type="evidence" value="ECO:0007669"/>
    <property type="project" value="TreeGrafter"/>
</dbReference>
<comment type="subcellular location">
    <subcellularLocation>
        <location evidence="1">Endomembrane system</location>
        <topology evidence="1">Multi-pass membrane protein</topology>
    </subcellularLocation>
</comment>
<dbReference type="SUPFAM" id="SSF46565">
    <property type="entry name" value="Chaperone J-domain"/>
    <property type="match status" value="1"/>
</dbReference>
<gene>
    <name evidence="9" type="primary">dnaJ</name>
    <name evidence="9" type="ORF">SCFA_500016</name>
</gene>
<protein>
    <submittedName>
        <fullName evidence="9">Chaperone protein DnaJ</fullName>
    </submittedName>
</protein>
<evidence type="ECO:0000313" key="9">
    <source>
        <dbReference type="EMBL" id="VFU16076.1"/>
    </source>
</evidence>
<reference evidence="9" key="1">
    <citation type="submission" date="2019-03" db="EMBL/GenBank/DDBJ databases">
        <authorList>
            <person name="Hao L."/>
        </authorList>
    </citation>
    <scope>NUCLEOTIDE SEQUENCE</scope>
</reference>
<organism evidence="9">
    <name type="scientific">anaerobic digester metagenome</name>
    <dbReference type="NCBI Taxonomy" id="1263854"/>
    <lineage>
        <taxon>unclassified sequences</taxon>
        <taxon>metagenomes</taxon>
        <taxon>ecological metagenomes</taxon>
    </lineage>
</organism>
<dbReference type="EMBL" id="CAADRM010000115">
    <property type="protein sequence ID" value="VFU16076.1"/>
    <property type="molecule type" value="Genomic_DNA"/>
</dbReference>
<evidence type="ECO:0000256" key="7">
    <source>
        <dbReference type="SAM" id="Phobius"/>
    </source>
</evidence>
<keyword evidence="3 7" id="KW-1133">Transmembrane helix</keyword>
<feature type="compositionally biased region" description="Low complexity" evidence="6">
    <location>
        <begin position="73"/>
        <end position="91"/>
    </location>
</feature>
<sequence>MKKIIMILLAAAYAASPYDLLPDFLIGWGWLDDLFVLYLLYRYVLFPVTGRFARTGDSGGRRWEYARQDSTAGPRSGSGAKGSSSRASGPKDPYSVLGLNRGASRDEIQKAYRTLANKYHPDKVQHLGEEFRVLAEERFKEIRQAYTALME</sequence>
<dbReference type="SMART" id="SM00271">
    <property type="entry name" value="DnaJ"/>
    <property type="match status" value="1"/>
</dbReference>
<evidence type="ECO:0000256" key="5">
    <source>
        <dbReference type="ARBA" id="ARBA00023186"/>
    </source>
</evidence>
<keyword evidence="5" id="KW-0143">Chaperone</keyword>
<dbReference type="CDD" id="cd06257">
    <property type="entry name" value="DnaJ"/>
    <property type="match status" value="1"/>
</dbReference>
<dbReference type="PANTHER" id="PTHR43096">
    <property type="entry name" value="DNAJ HOMOLOG 1, MITOCHONDRIAL-RELATED"/>
    <property type="match status" value="1"/>
</dbReference>
<dbReference type="PRINTS" id="PR00625">
    <property type="entry name" value="JDOMAIN"/>
</dbReference>
<evidence type="ECO:0000256" key="6">
    <source>
        <dbReference type="SAM" id="MobiDB-lite"/>
    </source>
</evidence>